<proteinExistence type="predicted"/>
<feature type="signal peptide" evidence="1">
    <location>
        <begin position="1"/>
        <end position="24"/>
    </location>
</feature>
<dbReference type="Proteomes" id="UP001050691">
    <property type="component" value="Unassembled WGS sequence"/>
</dbReference>
<organism evidence="2 3">
    <name type="scientific">Clathrus columnatus</name>
    <dbReference type="NCBI Taxonomy" id="1419009"/>
    <lineage>
        <taxon>Eukaryota</taxon>
        <taxon>Fungi</taxon>
        <taxon>Dikarya</taxon>
        <taxon>Basidiomycota</taxon>
        <taxon>Agaricomycotina</taxon>
        <taxon>Agaricomycetes</taxon>
        <taxon>Phallomycetidae</taxon>
        <taxon>Phallales</taxon>
        <taxon>Clathraceae</taxon>
        <taxon>Clathrus</taxon>
    </lineage>
</organism>
<evidence type="ECO:0000313" key="2">
    <source>
        <dbReference type="EMBL" id="GJJ10402.1"/>
    </source>
</evidence>
<keyword evidence="3" id="KW-1185">Reference proteome</keyword>
<feature type="chain" id="PRO_5043764100" evidence="1">
    <location>
        <begin position="25"/>
        <end position="199"/>
    </location>
</feature>
<comment type="caution">
    <text evidence="2">The sequence shown here is derived from an EMBL/GenBank/DDBJ whole genome shotgun (WGS) entry which is preliminary data.</text>
</comment>
<dbReference type="AlphaFoldDB" id="A0AAV5A9L6"/>
<name>A0AAV5A9L6_9AGAM</name>
<gene>
    <name evidence="2" type="ORF">Clacol_004628</name>
</gene>
<sequence length="199" mass="20995">MQKAVSSILLLISLLFSVATPALADDSHNINLDCGFFGIEGTGFNNAQNFSLAAFEGGSIANATAIPLELNPRFNTLTATEFVGIAPTVFSLADGTLYSNGTGTLLHIAKHVQNGTEVTFSPTFTYTSISQLCAVASTDPESGSPDPTLAAFGNTDAFSICKTTTIPPTSAIIYNATAHSKNYEFKTCVEVQVRLIFPQ</sequence>
<dbReference type="EMBL" id="BPWL01000005">
    <property type="protein sequence ID" value="GJJ10402.1"/>
    <property type="molecule type" value="Genomic_DNA"/>
</dbReference>
<protein>
    <submittedName>
        <fullName evidence="2">Uncharacterized protein</fullName>
    </submittedName>
</protein>
<reference evidence="2" key="1">
    <citation type="submission" date="2021-10" db="EMBL/GenBank/DDBJ databases">
        <title>De novo Genome Assembly of Clathrus columnatus (Basidiomycota, Fungi) Using Illumina and Nanopore Sequence Data.</title>
        <authorList>
            <person name="Ogiso-Tanaka E."/>
            <person name="Itagaki H."/>
            <person name="Hosoya T."/>
            <person name="Hosaka K."/>
        </authorList>
    </citation>
    <scope>NUCLEOTIDE SEQUENCE</scope>
    <source>
        <strain evidence="2">MO-923</strain>
    </source>
</reference>
<keyword evidence="1" id="KW-0732">Signal</keyword>
<evidence type="ECO:0000256" key="1">
    <source>
        <dbReference type="SAM" id="SignalP"/>
    </source>
</evidence>
<evidence type="ECO:0000313" key="3">
    <source>
        <dbReference type="Proteomes" id="UP001050691"/>
    </source>
</evidence>
<accession>A0AAV5A9L6</accession>